<name>A0A127BCE3_9EURY</name>
<organism evidence="1 2">
    <name type="scientific">Pyrococcus kukulkanii</name>
    <dbReference type="NCBI Taxonomy" id="1609559"/>
    <lineage>
        <taxon>Archaea</taxon>
        <taxon>Methanobacteriati</taxon>
        <taxon>Methanobacteriota</taxon>
        <taxon>Thermococci</taxon>
        <taxon>Thermococcales</taxon>
        <taxon>Thermococcaceae</taxon>
        <taxon>Pyrococcus</taxon>
    </lineage>
</organism>
<dbReference type="RefSeq" id="WP_068323001.1">
    <property type="nucleotide sequence ID" value="NZ_CP010835.1"/>
</dbReference>
<evidence type="ECO:0000313" key="1">
    <source>
        <dbReference type="EMBL" id="AMM54326.1"/>
    </source>
</evidence>
<sequence>MEEWDPFKRKKSLKLPFENDIFDKLRLDIPLITDKLKPPEVFEPIVRFDNGWEVYRGIHTEKYIIRSSSGGFVVRQVGDKHIVTGRIGTVDINVEVKIGTYWNVEGEVVEILEKVFRKLGSKWLES</sequence>
<gene>
    <name evidence="1" type="ORF">TQ32_07415</name>
</gene>
<dbReference type="PATRIC" id="fig|1609559.3.peg.1554"/>
<reference evidence="2" key="1">
    <citation type="submission" date="2015-02" db="EMBL/GenBank/DDBJ databases">
        <title>Pyrococcus kukulkanii sp. nov., a novel hyperthermophilic archaeon isolated from a deep-sea hydrothermal vent at the Guaymas Basin.</title>
        <authorList>
            <person name="Oger P.M."/>
            <person name="Callac N."/>
            <person name="Jebbar M."/>
            <person name="Godfroy A."/>
        </authorList>
    </citation>
    <scope>NUCLEOTIDE SEQUENCE [LARGE SCALE GENOMIC DNA]</scope>
    <source>
        <strain evidence="2">NCB100</strain>
    </source>
</reference>
<protein>
    <submittedName>
        <fullName evidence="1">Uncharacterized protein</fullName>
    </submittedName>
</protein>
<accession>A0A127BCE3</accession>
<dbReference type="AlphaFoldDB" id="A0A127BCE3"/>
<reference evidence="1 2" key="2">
    <citation type="journal article" date="2016" name="Int. J. Syst. Evol. Microbiol.">
        <title>Pyrococcus kukulkanii sp. nov., a hyperthermophilic, piezophilic archaeon isolated from a deep-sea hydrothermal vent.</title>
        <authorList>
            <person name="Callac N."/>
            <person name="Oger P."/>
            <person name="Lesongeur F."/>
            <person name="Rattray J.E."/>
            <person name="Vannier P."/>
            <person name="Michoud G."/>
            <person name="Beauverger M."/>
            <person name="Gayet N."/>
            <person name="Rouxel O."/>
            <person name="Jebbar M."/>
            <person name="Godfroy A."/>
        </authorList>
    </citation>
    <scope>NUCLEOTIDE SEQUENCE [LARGE SCALE GENOMIC DNA]</scope>
    <source>
        <strain evidence="1 2">NCB100</strain>
    </source>
</reference>
<dbReference type="KEGG" id="pyc:TQ32_07415"/>
<dbReference type="Proteomes" id="UP000070587">
    <property type="component" value="Chromosome"/>
</dbReference>
<proteinExistence type="predicted"/>
<evidence type="ECO:0000313" key="2">
    <source>
        <dbReference type="Proteomes" id="UP000070587"/>
    </source>
</evidence>
<dbReference type="GeneID" id="28491653"/>
<dbReference type="EMBL" id="CP010835">
    <property type="protein sequence ID" value="AMM54326.1"/>
    <property type="molecule type" value="Genomic_DNA"/>
</dbReference>